<dbReference type="Proteomes" id="UP000516105">
    <property type="component" value="Chromosome"/>
</dbReference>
<keyword evidence="2" id="KW-1185">Reference proteome</keyword>
<gene>
    <name evidence="1" type="ORF">H9L14_05500</name>
</gene>
<dbReference type="PROSITE" id="PS51318">
    <property type="entry name" value="TAT"/>
    <property type="match status" value="1"/>
</dbReference>
<accession>A0ABX6T9X6</accession>
<dbReference type="InterPro" id="IPR010281">
    <property type="entry name" value="DUF885"/>
</dbReference>
<evidence type="ECO:0000313" key="1">
    <source>
        <dbReference type="EMBL" id="QNP46585.1"/>
    </source>
</evidence>
<proteinExistence type="predicted"/>
<reference evidence="1 2" key="1">
    <citation type="submission" date="2020-08" db="EMBL/GenBank/DDBJ databases">
        <title>Genome sequence of Sphingomonas sediminicola KACC 15039T.</title>
        <authorList>
            <person name="Hyun D.-W."/>
            <person name="Bae J.-W."/>
        </authorList>
    </citation>
    <scope>NUCLEOTIDE SEQUENCE [LARGE SCALE GENOMIC DNA]</scope>
    <source>
        <strain evidence="1 2">KACC 15039</strain>
    </source>
</reference>
<dbReference type="PANTHER" id="PTHR33361">
    <property type="entry name" value="GLR0591 PROTEIN"/>
    <property type="match status" value="1"/>
</dbReference>
<dbReference type="InterPro" id="IPR006311">
    <property type="entry name" value="TAT_signal"/>
</dbReference>
<organism evidence="1 2">
    <name type="scientific">Sphingomonas sediminicola</name>
    <dbReference type="NCBI Taxonomy" id="386874"/>
    <lineage>
        <taxon>Bacteria</taxon>
        <taxon>Pseudomonadati</taxon>
        <taxon>Pseudomonadota</taxon>
        <taxon>Alphaproteobacteria</taxon>
        <taxon>Sphingomonadales</taxon>
        <taxon>Sphingomonadaceae</taxon>
        <taxon>Sphingomonas</taxon>
    </lineage>
</organism>
<dbReference type="PANTHER" id="PTHR33361:SF2">
    <property type="entry name" value="DUF885 DOMAIN-CONTAINING PROTEIN"/>
    <property type="match status" value="1"/>
</dbReference>
<dbReference type="Pfam" id="PF05960">
    <property type="entry name" value="DUF885"/>
    <property type="match status" value="1"/>
</dbReference>
<name>A0ABX6T9X6_9SPHN</name>
<dbReference type="EMBL" id="CP060782">
    <property type="protein sequence ID" value="QNP46585.1"/>
    <property type="molecule type" value="Genomic_DNA"/>
</dbReference>
<protein>
    <submittedName>
        <fullName evidence="1">DUF885 domain-containing protein</fullName>
    </submittedName>
</protein>
<sequence length="634" mass="69523">METASSSSLSVNFPQLTEFNLSELFLSRREAVAALSASAALPFLSGGLSPAFAQTTSADAQASALLDSIAENLLRQSPESATSLGIDKGEHIALRSQLGDRSGIGQQRLAQTLRGDLARANAIDVSALSHSVRTSVEVVRSAYANALEGFMQPYGDVAVGSWRNTPYVVIQNVGAYLDTPRFLDSEHQIATRDDADAYIARLKSYPEQLDNELGRVIMARYKGLIPPDFLLDKALKQLGQSLDGARRGGGLVESIERRTREKNISGNWAEQARAIVQQQVAPALERQIAELTLQRGLAKSDPGMWARKDGDGYYAWALKASTTTTMTPDEVHQMGLEELRALQARMDPILKSLGYTKGSVGERMQALGKDPRYKFSPGDKGRAEILAFINERLRIIRSKLPQMFNTMVKGNLEVRRLPPEEEPGAPGAYGGAGSIDGSIPGKFWINLRTTELHTKFDLPDLTHHEAIPGHVWQGEYANKLPLIRTLLSFNAYSEGWALYAQQLADEFGVYDDFPAGRLGYLQGIAFRACRLVVDTGLHAKRWSRQQAVDFFVNENGSKAEEVASEVDRYCSWPGQACGYKVGHTTINRQRDKAKAALGSRFDIKAFDDAVVLGGNVPMDVLAKNVDEYIAKARG</sequence>
<evidence type="ECO:0000313" key="2">
    <source>
        <dbReference type="Proteomes" id="UP000516105"/>
    </source>
</evidence>